<organism evidence="1 2">
    <name type="scientific">Burkholderia metallica</name>
    <dbReference type="NCBI Taxonomy" id="488729"/>
    <lineage>
        <taxon>Bacteria</taxon>
        <taxon>Pseudomonadati</taxon>
        <taxon>Pseudomonadota</taxon>
        <taxon>Betaproteobacteria</taxon>
        <taxon>Burkholderiales</taxon>
        <taxon>Burkholderiaceae</taxon>
        <taxon>Burkholderia</taxon>
        <taxon>Burkholderia cepacia complex</taxon>
    </lineage>
</organism>
<reference evidence="1" key="1">
    <citation type="submission" date="2023-07" db="EMBL/GenBank/DDBJ databases">
        <title>A collection of bacterial strains from the Burkholderia cepacia Research Laboratory and Repository.</title>
        <authorList>
            <person name="Lipuma J."/>
            <person name="Spilker T."/>
            <person name="Caverly L."/>
        </authorList>
    </citation>
    <scope>NUCLEOTIDE SEQUENCE</scope>
    <source>
        <strain evidence="1">AU42020</strain>
    </source>
</reference>
<proteinExistence type="predicted"/>
<accession>A0ABT8P9P8</accession>
<protein>
    <submittedName>
        <fullName evidence="1">Uncharacterized protein</fullName>
    </submittedName>
</protein>
<name>A0ABT8P9P8_9BURK</name>
<gene>
    <name evidence="1" type="ORF">QZM52_10905</name>
</gene>
<dbReference type="RefSeq" id="WP_264162006.1">
    <property type="nucleotide sequence ID" value="NZ_CADFDC010000005.1"/>
</dbReference>
<comment type="caution">
    <text evidence="1">The sequence shown here is derived from an EMBL/GenBank/DDBJ whole genome shotgun (WGS) entry which is preliminary data.</text>
</comment>
<dbReference type="Proteomes" id="UP001171606">
    <property type="component" value="Unassembled WGS sequence"/>
</dbReference>
<sequence>MNAYTFATPFEKTAALAFPPVTAPSAVFFSPLHGAFFFSTT</sequence>
<evidence type="ECO:0000313" key="2">
    <source>
        <dbReference type="Proteomes" id="UP001171606"/>
    </source>
</evidence>
<evidence type="ECO:0000313" key="1">
    <source>
        <dbReference type="EMBL" id="MDN7931797.1"/>
    </source>
</evidence>
<dbReference type="EMBL" id="JAUJSQ010000003">
    <property type="protein sequence ID" value="MDN7931797.1"/>
    <property type="molecule type" value="Genomic_DNA"/>
</dbReference>
<keyword evidence="2" id="KW-1185">Reference proteome</keyword>